<dbReference type="EMBL" id="AP014964">
    <property type="protein sequence ID" value="BAT04755.1"/>
    <property type="molecule type" value="Genomic_DNA"/>
</dbReference>
<evidence type="ECO:0000313" key="3">
    <source>
        <dbReference type="Proteomes" id="UP000059680"/>
    </source>
</evidence>
<feature type="region of interest" description="Disordered" evidence="1">
    <location>
        <begin position="126"/>
        <end position="167"/>
    </location>
</feature>
<name>A0A0P0XE78_ORYSJ</name>
<protein>
    <submittedName>
        <fullName evidence="2">Os08g0290500 protein</fullName>
    </submittedName>
</protein>
<feature type="compositionally biased region" description="Pro residues" evidence="1">
    <location>
        <begin position="134"/>
        <end position="167"/>
    </location>
</feature>
<dbReference type="Gramene" id="Os08t0290500-01">
    <property type="protein sequence ID" value="Os08t0290500-01"/>
    <property type="gene ID" value="Os08g0290500"/>
</dbReference>
<reference evidence="2 3" key="3">
    <citation type="journal article" date="2013" name="Rice">
        <title>Improvement of the Oryza sativa Nipponbare reference genome using next generation sequence and optical map data.</title>
        <authorList>
            <person name="Kawahara Y."/>
            <person name="de la Bastide M."/>
            <person name="Hamilton J.P."/>
            <person name="Kanamori H."/>
            <person name="McCombie W.R."/>
            <person name="Ouyang S."/>
            <person name="Schwartz D.C."/>
            <person name="Tanaka T."/>
            <person name="Wu J."/>
            <person name="Zhou S."/>
            <person name="Childs K.L."/>
            <person name="Davidson R.M."/>
            <person name="Lin H."/>
            <person name="Quesada-Ocampo L."/>
            <person name="Vaillancourt B."/>
            <person name="Sakai H."/>
            <person name="Lee S.S."/>
            <person name="Kim J."/>
            <person name="Numa H."/>
            <person name="Itoh T."/>
            <person name="Buell C.R."/>
            <person name="Matsumoto T."/>
        </authorList>
    </citation>
    <scope>NUCLEOTIDE SEQUENCE [LARGE SCALE GENOMIC DNA]</scope>
    <source>
        <strain evidence="3">cv. Nipponbare</strain>
    </source>
</reference>
<dbReference type="AlphaFoldDB" id="A0A0P0XE78"/>
<gene>
    <name evidence="2" type="ordered locus">Os08g0290500</name>
    <name evidence="2" type="ORF">OSNPB_080290500</name>
</gene>
<dbReference type="ExpressionAtlas" id="A0A0P0XE78">
    <property type="expression patterns" value="baseline and differential"/>
</dbReference>
<dbReference type="Pfam" id="PF13832">
    <property type="entry name" value="zf-HC5HC2H_2"/>
    <property type="match status" value="1"/>
</dbReference>
<sequence length="167" mass="18043">SRSFRRPLCCLCPARGGAMKRTMDARWAHIVYALLVPEAFFRDPDGRDGVASRSLRRPLAISAATLLSLPGEGRRYEAHDERAVGAHRVRAAGARGVLPRPRRPRRRRLLELSRSLRCPLALSASVTATSSSPLSPPPSIPPALPISPPLLSPLVSPSPPPPLASCR</sequence>
<dbReference type="PANTHER" id="PTHR13793">
    <property type="entry name" value="PHD FINGER PROTEINS"/>
    <property type="match status" value="1"/>
</dbReference>
<dbReference type="Proteomes" id="UP000059680">
    <property type="component" value="Chromosome 8"/>
</dbReference>
<organism evidence="2 3">
    <name type="scientific">Oryza sativa subsp. japonica</name>
    <name type="common">Rice</name>
    <dbReference type="NCBI Taxonomy" id="39947"/>
    <lineage>
        <taxon>Eukaryota</taxon>
        <taxon>Viridiplantae</taxon>
        <taxon>Streptophyta</taxon>
        <taxon>Embryophyta</taxon>
        <taxon>Tracheophyta</taxon>
        <taxon>Spermatophyta</taxon>
        <taxon>Magnoliopsida</taxon>
        <taxon>Liliopsida</taxon>
        <taxon>Poales</taxon>
        <taxon>Poaceae</taxon>
        <taxon>BOP clade</taxon>
        <taxon>Oryzoideae</taxon>
        <taxon>Oryzeae</taxon>
        <taxon>Oryzinae</taxon>
        <taxon>Oryza</taxon>
        <taxon>Oryza sativa</taxon>
    </lineage>
</organism>
<reference evidence="3" key="1">
    <citation type="journal article" date="2005" name="Nature">
        <title>The map-based sequence of the rice genome.</title>
        <authorList>
            <consortium name="International rice genome sequencing project (IRGSP)"/>
            <person name="Matsumoto T."/>
            <person name="Wu J."/>
            <person name="Kanamori H."/>
            <person name="Katayose Y."/>
            <person name="Fujisawa M."/>
            <person name="Namiki N."/>
            <person name="Mizuno H."/>
            <person name="Yamamoto K."/>
            <person name="Antonio B.A."/>
            <person name="Baba T."/>
            <person name="Sakata K."/>
            <person name="Nagamura Y."/>
            <person name="Aoki H."/>
            <person name="Arikawa K."/>
            <person name="Arita K."/>
            <person name="Bito T."/>
            <person name="Chiden Y."/>
            <person name="Fujitsuka N."/>
            <person name="Fukunaka R."/>
            <person name="Hamada M."/>
            <person name="Harada C."/>
            <person name="Hayashi A."/>
            <person name="Hijishita S."/>
            <person name="Honda M."/>
            <person name="Hosokawa S."/>
            <person name="Ichikawa Y."/>
            <person name="Idonuma A."/>
            <person name="Iijima M."/>
            <person name="Ikeda M."/>
            <person name="Ikeno M."/>
            <person name="Ito K."/>
            <person name="Ito S."/>
            <person name="Ito T."/>
            <person name="Ito Y."/>
            <person name="Ito Y."/>
            <person name="Iwabuchi A."/>
            <person name="Kamiya K."/>
            <person name="Karasawa W."/>
            <person name="Kurita K."/>
            <person name="Katagiri S."/>
            <person name="Kikuta A."/>
            <person name="Kobayashi H."/>
            <person name="Kobayashi N."/>
            <person name="Machita K."/>
            <person name="Maehara T."/>
            <person name="Masukawa M."/>
            <person name="Mizubayashi T."/>
            <person name="Mukai Y."/>
            <person name="Nagasaki H."/>
            <person name="Nagata Y."/>
            <person name="Naito S."/>
            <person name="Nakashima M."/>
            <person name="Nakama Y."/>
            <person name="Nakamichi Y."/>
            <person name="Nakamura M."/>
            <person name="Meguro A."/>
            <person name="Negishi M."/>
            <person name="Ohta I."/>
            <person name="Ohta T."/>
            <person name="Okamoto M."/>
            <person name="Ono N."/>
            <person name="Saji S."/>
            <person name="Sakaguchi M."/>
            <person name="Sakai K."/>
            <person name="Shibata M."/>
            <person name="Shimokawa T."/>
            <person name="Song J."/>
            <person name="Takazaki Y."/>
            <person name="Terasawa K."/>
            <person name="Tsugane M."/>
            <person name="Tsuji K."/>
            <person name="Ueda S."/>
            <person name="Waki K."/>
            <person name="Yamagata H."/>
            <person name="Yamamoto M."/>
            <person name="Yamamoto S."/>
            <person name="Yamane H."/>
            <person name="Yoshiki S."/>
            <person name="Yoshihara R."/>
            <person name="Yukawa K."/>
            <person name="Zhong H."/>
            <person name="Yano M."/>
            <person name="Yuan Q."/>
            <person name="Ouyang S."/>
            <person name="Liu J."/>
            <person name="Jones K.M."/>
            <person name="Gansberger K."/>
            <person name="Moffat K."/>
            <person name="Hill J."/>
            <person name="Bera J."/>
            <person name="Fadrosh D."/>
            <person name="Jin S."/>
            <person name="Johri S."/>
            <person name="Kim M."/>
            <person name="Overton L."/>
            <person name="Reardon M."/>
            <person name="Tsitrin T."/>
            <person name="Vuong H."/>
            <person name="Weaver B."/>
            <person name="Ciecko A."/>
            <person name="Tallon L."/>
            <person name="Jackson J."/>
            <person name="Pai G."/>
            <person name="Aken S.V."/>
            <person name="Utterback T."/>
            <person name="Reidmuller S."/>
            <person name="Feldblyum T."/>
            <person name="Hsiao J."/>
            <person name="Zismann V."/>
            <person name="Iobst S."/>
            <person name="de Vazeille A.R."/>
            <person name="Buell C.R."/>
            <person name="Ying K."/>
            <person name="Li Y."/>
            <person name="Lu T."/>
            <person name="Huang Y."/>
            <person name="Zhao Q."/>
            <person name="Feng Q."/>
            <person name="Zhang L."/>
            <person name="Zhu J."/>
            <person name="Weng Q."/>
            <person name="Mu J."/>
            <person name="Lu Y."/>
            <person name="Fan D."/>
            <person name="Liu Y."/>
            <person name="Guan J."/>
            <person name="Zhang Y."/>
            <person name="Yu S."/>
            <person name="Liu X."/>
            <person name="Zhang Y."/>
            <person name="Hong G."/>
            <person name="Han B."/>
            <person name="Choisne N."/>
            <person name="Demange N."/>
            <person name="Orjeda G."/>
            <person name="Samain S."/>
            <person name="Cattolico L."/>
            <person name="Pelletier E."/>
            <person name="Couloux A."/>
            <person name="Segurens B."/>
            <person name="Wincker P."/>
            <person name="D'Hont A."/>
            <person name="Scarpelli C."/>
            <person name="Weissenbach J."/>
            <person name="Salanoubat M."/>
            <person name="Quetier F."/>
            <person name="Yu Y."/>
            <person name="Kim H.R."/>
            <person name="Rambo T."/>
            <person name="Currie J."/>
            <person name="Collura K."/>
            <person name="Luo M."/>
            <person name="Yang T."/>
            <person name="Ammiraju J.S.S."/>
            <person name="Engler F."/>
            <person name="Soderlund C."/>
            <person name="Wing R.A."/>
            <person name="Palmer L.E."/>
            <person name="de la Bastide M."/>
            <person name="Spiegel L."/>
            <person name="Nascimento L."/>
            <person name="Zutavern T."/>
            <person name="O'Shaughnessy A."/>
            <person name="Dike S."/>
            <person name="Dedhia N."/>
            <person name="Preston R."/>
            <person name="Balija V."/>
            <person name="McCombie W.R."/>
            <person name="Chow T."/>
            <person name="Chen H."/>
            <person name="Chung M."/>
            <person name="Chen C."/>
            <person name="Shaw J."/>
            <person name="Wu H."/>
            <person name="Hsiao K."/>
            <person name="Chao Y."/>
            <person name="Chu M."/>
            <person name="Cheng C."/>
            <person name="Hour A."/>
            <person name="Lee P."/>
            <person name="Lin S."/>
            <person name="Lin Y."/>
            <person name="Liou J."/>
            <person name="Liu S."/>
            <person name="Hsing Y."/>
            <person name="Raghuvanshi S."/>
            <person name="Mohanty A."/>
            <person name="Bharti A.K."/>
            <person name="Gaur A."/>
            <person name="Gupta V."/>
            <person name="Kumar D."/>
            <person name="Ravi V."/>
            <person name="Vij S."/>
            <person name="Kapur A."/>
            <person name="Khurana P."/>
            <person name="Khurana P."/>
            <person name="Khurana J.P."/>
            <person name="Tyagi A.K."/>
            <person name="Gaikwad K."/>
            <person name="Singh A."/>
            <person name="Dalal V."/>
            <person name="Srivastava S."/>
            <person name="Dixit A."/>
            <person name="Pal A.K."/>
            <person name="Ghazi I.A."/>
            <person name="Yadav M."/>
            <person name="Pandit A."/>
            <person name="Bhargava A."/>
            <person name="Sureshbabu K."/>
            <person name="Batra K."/>
            <person name="Sharma T.R."/>
            <person name="Mohapatra T."/>
            <person name="Singh N.K."/>
            <person name="Messing J."/>
            <person name="Nelson A.B."/>
            <person name="Fuks G."/>
            <person name="Kavchok S."/>
            <person name="Keizer G."/>
            <person name="Linton E."/>
            <person name="Llaca V."/>
            <person name="Song R."/>
            <person name="Tanyolac B."/>
            <person name="Young S."/>
            <person name="Ho-Il K."/>
            <person name="Hahn J.H."/>
            <person name="Sangsakoo G."/>
            <person name="Vanavichit A."/>
            <person name="de Mattos Luiz.A.T."/>
            <person name="Zimmer P.D."/>
            <person name="Malone G."/>
            <person name="Dellagostin O."/>
            <person name="de Oliveira A.C."/>
            <person name="Bevan M."/>
            <person name="Bancroft I."/>
            <person name="Minx P."/>
            <person name="Cordum H."/>
            <person name="Wilson R."/>
            <person name="Cheng Z."/>
            <person name="Jin W."/>
            <person name="Jiang J."/>
            <person name="Leong S.A."/>
            <person name="Iwama H."/>
            <person name="Gojobori T."/>
            <person name="Itoh T."/>
            <person name="Niimura Y."/>
            <person name="Fujii Y."/>
            <person name="Habara T."/>
            <person name="Sakai H."/>
            <person name="Sato Y."/>
            <person name="Wilson G."/>
            <person name="Kumar K."/>
            <person name="McCouch S."/>
            <person name="Juretic N."/>
            <person name="Hoen D."/>
            <person name="Wright S."/>
            <person name="Bruskiewich R."/>
            <person name="Bureau T."/>
            <person name="Miyao A."/>
            <person name="Hirochika H."/>
            <person name="Nishikawa T."/>
            <person name="Kadowaki K."/>
            <person name="Sugiura M."/>
            <person name="Burr B."/>
            <person name="Sasaki T."/>
        </authorList>
    </citation>
    <scope>NUCLEOTIDE SEQUENCE [LARGE SCALE GENOMIC DNA]</scope>
    <source>
        <strain evidence="3">cv. Nipponbare</strain>
    </source>
</reference>
<feature type="non-terminal residue" evidence="2">
    <location>
        <position position="1"/>
    </location>
</feature>
<proteinExistence type="predicted"/>
<evidence type="ECO:0000313" key="2">
    <source>
        <dbReference type="EMBL" id="BAT04755.1"/>
    </source>
</evidence>
<dbReference type="PANTHER" id="PTHR13793:SF148">
    <property type="entry name" value="RING_FYVE_PHD ZINC FINGER SUPERFAMILY PROTEIN"/>
    <property type="match status" value="1"/>
</dbReference>
<reference evidence="2 3" key="2">
    <citation type="journal article" date="2013" name="Plant Cell Physiol.">
        <title>Rice Annotation Project Database (RAP-DB): an integrative and interactive database for rice genomics.</title>
        <authorList>
            <person name="Sakai H."/>
            <person name="Lee S.S."/>
            <person name="Tanaka T."/>
            <person name="Numa H."/>
            <person name="Kim J."/>
            <person name="Kawahara Y."/>
            <person name="Wakimoto H."/>
            <person name="Yang C.C."/>
            <person name="Iwamoto M."/>
            <person name="Abe T."/>
            <person name="Yamada Y."/>
            <person name="Muto A."/>
            <person name="Inokuchi H."/>
            <person name="Ikemura T."/>
            <person name="Matsumoto T."/>
            <person name="Sasaki T."/>
            <person name="Itoh T."/>
        </authorList>
    </citation>
    <scope>NUCLEOTIDE SEQUENCE [LARGE SCALE GENOMIC DNA]</scope>
    <source>
        <strain evidence="3">cv. Nipponbare</strain>
    </source>
</reference>
<evidence type="ECO:0000256" key="1">
    <source>
        <dbReference type="SAM" id="MobiDB-lite"/>
    </source>
</evidence>
<dbReference type="InterPro" id="IPR050701">
    <property type="entry name" value="Histone_Mod_Regulator"/>
</dbReference>
<keyword evidence="3" id="KW-1185">Reference proteome</keyword>
<accession>A0A0P0XE78</accession>